<evidence type="ECO:0000313" key="3">
    <source>
        <dbReference type="Proteomes" id="UP000434957"/>
    </source>
</evidence>
<evidence type="ECO:0000313" key="2">
    <source>
        <dbReference type="EMBL" id="KAE9310069.1"/>
    </source>
</evidence>
<dbReference type="Proteomes" id="UP000434957">
    <property type="component" value="Unassembled WGS sequence"/>
</dbReference>
<dbReference type="EMBL" id="QXFU01001797">
    <property type="protein sequence ID" value="KAE8995328.1"/>
    <property type="molecule type" value="Genomic_DNA"/>
</dbReference>
<sequence length="88" mass="9556">MFTTPVSPLLVLSTVTVFPSIEENSASSTAQASSSLISCLLCAFNDCTKLSTSFCTTLSPCSSRYSYILERRQSIRTIVFTSSFTSSF</sequence>
<evidence type="ECO:0000313" key="4">
    <source>
        <dbReference type="Proteomes" id="UP000435112"/>
    </source>
</evidence>
<evidence type="ECO:0000313" key="1">
    <source>
        <dbReference type="EMBL" id="KAE8995328.1"/>
    </source>
</evidence>
<dbReference type="Proteomes" id="UP000435112">
    <property type="component" value="Unassembled WGS sequence"/>
</dbReference>
<keyword evidence="3" id="KW-1185">Reference proteome</keyword>
<name>A0A6A3JPG3_9STRA</name>
<organism evidence="1 4">
    <name type="scientific">Phytophthora rubi</name>
    <dbReference type="NCBI Taxonomy" id="129364"/>
    <lineage>
        <taxon>Eukaryota</taxon>
        <taxon>Sar</taxon>
        <taxon>Stramenopiles</taxon>
        <taxon>Oomycota</taxon>
        <taxon>Peronosporomycetes</taxon>
        <taxon>Peronosporales</taxon>
        <taxon>Peronosporaceae</taxon>
        <taxon>Phytophthora</taxon>
    </lineage>
</organism>
<reference evidence="1 4" key="1">
    <citation type="submission" date="2018-09" db="EMBL/GenBank/DDBJ databases">
        <title>Genomic investigation of the strawberry pathogen Phytophthora fragariae indicates pathogenicity is determined by transcriptional variation in three key races.</title>
        <authorList>
            <person name="Adams T.M."/>
            <person name="Armitage A.D."/>
            <person name="Sobczyk M.K."/>
            <person name="Bates H.J."/>
            <person name="Dunwell J.M."/>
            <person name="Nellist C.F."/>
            <person name="Harrison R.J."/>
        </authorList>
    </citation>
    <scope>NUCLEOTIDE SEQUENCE [LARGE SCALE GENOMIC DNA]</scope>
    <source>
        <strain evidence="1 4">SCRP324</strain>
        <strain evidence="2 3">SCRP333</strain>
    </source>
</reference>
<dbReference type="AlphaFoldDB" id="A0A6A3JPG3"/>
<protein>
    <submittedName>
        <fullName evidence="1">Uncharacterized protein</fullName>
    </submittedName>
</protein>
<accession>A0A6A3JPG3</accession>
<proteinExistence type="predicted"/>
<gene>
    <name evidence="1" type="ORF">PR002_g19648</name>
    <name evidence="2" type="ORF">PR003_g20352</name>
</gene>
<dbReference type="EMBL" id="QXFT01001800">
    <property type="protein sequence ID" value="KAE9310069.1"/>
    <property type="molecule type" value="Genomic_DNA"/>
</dbReference>
<comment type="caution">
    <text evidence="1">The sequence shown here is derived from an EMBL/GenBank/DDBJ whole genome shotgun (WGS) entry which is preliminary data.</text>
</comment>